<gene>
    <name evidence="4" type="ORF">DEO72_LG2g34</name>
</gene>
<dbReference type="FunFam" id="3.20.20.80:FF:000020">
    <property type="entry name" value="Beta-glucosidase 12"/>
    <property type="match status" value="2"/>
</dbReference>
<keyword evidence="2" id="KW-0378">Hydrolase</keyword>
<name>A0A4D6KSN8_VIGUN</name>
<evidence type="ECO:0000313" key="5">
    <source>
        <dbReference type="Proteomes" id="UP000501690"/>
    </source>
</evidence>
<keyword evidence="5" id="KW-1185">Reference proteome</keyword>
<dbReference type="GO" id="GO:0008422">
    <property type="term" value="F:beta-glucosidase activity"/>
    <property type="evidence" value="ECO:0007669"/>
    <property type="project" value="TreeGrafter"/>
</dbReference>
<evidence type="ECO:0000256" key="2">
    <source>
        <dbReference type="ARBA" id="ARBA00022801"/>
    </source>
</evidence>
<sequence>MQWGFCAFEERLVMEIRLFLFMCSLLPISLGLDPSPPFLFGTASSSYQYEGAYSSDGKGLSNWDVFSHIAGSIDDGSNGDVAVDQYHRYQEDIDLMEAIKVNSYRFSISWARILPQGRFGEVNMAGINYYNRLIDALLLKGIQPFVTLFHFDIPQELEDRYGAWLSPQSQEDFQFFADICFKSFGDRVKYWVTFNEPNYLIPIAYREGTFPPCRCSGKFGNCSGGDSEKEPFVVAHNMILSHASAVDLYRNKYQNEQGGKIGIVLHCDSFEPLSNSTADKLATERAQSFSINWILDPILFGKYPKEMEIILGTLLPKFSSNDKVKLRRGLDFIGINHYASYYVRDCISSVCGHGRGVSRTEGLYEQTALKNGVPIGELTPFEWLNVHPQGMKKMLMYLKDRYNNTPMFIVENGYATLSDPNVTEKEYLNDHKRIEFMSGHLDNVMAAIREGADVRGYFVWSLLDNFEWIYGFSVRFGLYHVDFATLKRTPKLSATPFSVAVLSNELDLDLSPLPTGFLFGTASSSYQYEGAYNSDGKGMSNWDNFTHGTGRYVIYGGKNGDIANDHYHRYLEDIDLMEALGVNSYRLSISWARILPKGRFGEANHAGIDFYNRLIDVLILKGIQPFVTLSHYDSPQELEDRYGSWLSPQSQEDFAFYADLCFKTFGDRVKYWVTFNEPNFQVPLGYRSGIYPPCRCSGPLALAQCSEGDSEKEPFVAAHNVILAHAAAVDIYRTKYQTEQKGSIGIVLQHEWYEPLSNSTADKLAAERARSFTFNWFLDPIILGKYPTEMENLVGSLLPKFSSKEKEKLKKGLDFIGVNYYTAFYVQDCMYSTCQTGQGNSRTEGLYIQSGAKNGVPIGEPTKFSWFNIYPDGMEKALTYVRDRYNNTPMFITENGYAQEDDPNSTFEEHLNDSKRIKYMMDHIEAMVAAIRNGADVRGYLAWSLLDSFEWIYGYTIRYGFHHVDFATLKRTPRLSATWYKQLLVKYKEMTRQEKLLQNT</sequence>
<evidence type="ECO:0000256" key="1">
    <source>
        <dbReference type="ARBA" id="ARBA00010838"/>
    </source>
</evidence>
<dbReference type="InterPro" id="IPR001360">
    <property type="entry name" value="Glyco_hydro_1"/>
</dbReference>
<organism evidence="4 5">
    <name type="scientific">Vigna unguiculata</name>
    <name type="common">Cowpea</name>
    <dbReference type="NCBI Taxonomy" id="3917"/>
    <lineage>
        <taxon>Eukaryota</taxon>
        <taxon>Viridiplantae</taxon>
        <taxon>Streptophyta</taxon>
        <taxon>Embryophyta</taxon>
        <taxon>Tracheophyta</taxon>
        <taxon>Spermatophyta</taxon>
        <taxon>Magnoliopsida</taxon>
        <taxon>eudicotyledons</taxon>
        <taxon>Gunneridae</taxon>
        <taxon>Pentapetalae</taxon>
        <taxon>rosids</taxon>
        <taxon>fabids</taxon>
        <taxon>Fabales</taxon>
        <taxon>Fabaceae</taxon>
        <taxon>Papilionoideae</taxon>
        <taxon>50 kb inversion clade</taxon>
        <taxon>NPAAA clade</taxon>
        <taxon>indigoferoid/millettioid clade</taxon>
        <taxon>Phaseoleae</taxon>
        <taxon>Vigna</taxon>
    </lineage>
</organism>
<dbReference type="PANTHER" id="PTHR10353:SF152">
    <property type="entry name" value="GLYCOSIDE HYDROLASE FAMILY 1 PROTEIN"/>
    <property type="match status" value="1"/>
</dbReference>
<dbReference type="PRINTS" id="PR00131">
    <property type="entry name" value="GLHYDRLASE1"/>
</dbReference>
<dbReference type="Gene3D" id="3.20.20.80">
    <property type="entry name" value="Glycosidases"/>
    <property type="match status" value="2"/>
</dbReference>
<dbReference type="AlphaFoldDB" id="A0A4D6KSN8"/>
<evidence type="ECO:0000313" key="4">
    <source>
        <dbReference type="EMBL" id="QCD79720.1"/>
    </source>
</evidence>
<dbReference type="GO" id="GO:0005975">
    <property type="term" value="P:carbohydrate metabolic process"/>
    <property type="evidence" value="ECO:0007669"/>
    <property type="project" value="InterPro"/>
</dbReference>
<dbReference type="PROSITE" id="PS00653">
    <property type="entry name" value="GLYCOSYL_HYDROL_F1_2"/>
    <property type="match status" value="2"/>
</dbReference>
<dbReference type="InterPro" id="IPR017853">
    <property type="entry name" value="GH"/>
</dbReference>
<protein>
    <submittedName>
        <fullName evidence="4">Beta-glucosidase</fullName>
    </submittedName>
</protein>
<accession>A0A4D6KSN8</accession>
<reference evidence="4 5" key="1">
    <citation type="submission" date="2019-04" db="EMBL/GenBank/DDBJ databases">
        <title>An improved genome assembly and genetic linkage map for asparagus bean, Vigna unguiculata ssp. sesquipedialis.</title>
        <authorList>
            <person name="Xia Q."/>
            <person name="Zhang R."/>
            <person name="Dong Y."/>
        </authorList>
    </citation>
    <scope>NUCLEOTIDE SEQUENCE [LARGE SCALE GENOMIC DNA]</scope>
    <source>
        <tissue evidence="4">Leaf</tissue>
    </source>
</reference>
<keyword evidence="3" id="KW-0326">Glycosidase</keyword>
<dbReference type="InterPro" id="IPR033132">
    <property type="entry name" value="GH_1_N_CS"/>
</dbReference>
<dbReference type="Proteomes" id="UP000501690">
    <property type="component" value="Linkage Group LG2"/>
</dbReference>
<dbReference type="PANTHER" id="PTHR10353">
    <property type="entry name" value="GLYCOSYL HYDROLASE"/>
    <property type="match status" value="1"/>
</dbReference>
<evidence type="ECO:0000256" key="3">
    <source>
        <dbReference type="ARBA" id="ARBA00023295"/>
    </source>
</evidence>
<proteinExistence type="inferred from homology"/>
<dbReference type="SUPFAM" id="SSF51445">
    <property type="entry name" value="(Trans)glycosidases"/>
    <property type="match status" value="2"/>
</dbReference>
<comment type="similarity">
    <text evidence="1">Belongs to the glycosyl hydrolase 1 family.</text>
</comment>
<dbReference type="EMBL" id="CP039346">
    <property type="protein sequence ID" value="QCD79720.1"/>
    <property type="molecule type" value="Genomic_DNA"/>
</dbReference>
<dbReference type="Pfam" id="PF00232">
    <property type="entry name" value="Glyco_hydro_1"/>
    <property type="match status" value="2"/>
</dbReference>